<name>A0A1L9RAB7_ASPWE</name>
<feature type="domain" description="HMG box" evidence="1">
    <location>
        <begin position="22"/>
        <end position="76"/>
    </location>
</feature>
<dbReference type="InterPro" id="IPR009071">
    <property type="entry name" value="HMG_box_dom"/>
</dbReference>
<evidence type="ECO:0000313" key="3">
    <source>
        <dbReference type="Proteomes" id="UP000184383"/>
    </source>
</evidence>
<proteinExistence type="predicted"/>
<evidence type="ECO:0000313" key="2">
    <source>
        <dbReference type="EMBL" id="OJJ31861.1"/>
    </source>
</evidence>
<dbReference type="Gene3D" id="1.10.30.10">
    <property type="entry name" value="High mobility group box domain"/>
    <property type="match status" value="1"/>
</dbReference>
<organism evidence="2 3">
    <name type="scientific">Aspergillus wentii DTO 134E9</name>
    <dbReference type="NCBI Taxonomy" id="1073089"/>
    <lineage>
        <taxon>Eukaryota</taxon>
        <taxon>Fungi</taxon>
        <taxon>Dikarya</taxon>
        <taxon>Ascomycota</taxon>
        <taxon>Pezizomycotina</taxon>
        <taxon>Eurotiomycetes</taxon>
        <taxon>Eurotiomycetidae</taxon>
        <taxon>Eurotiales</taxon>
        <taxon>Aspergillaceae</taxon>
        <taxon>Aspergillus</taxon>
        <taxon>Aspergillus subgen. Cremei</taxon>
    </lineage>
</organism>
<reference evidence="3" key="1">
    <citation type="journal article" date="2017" name="Genome Biol.">
        <title>Comparative genomics reveals high biological diversity and specific adaptations in the industrially and medically important fungal genus Aspergillus.</title>
        <authorList>
            <person name="de Vries R.P."/>
            <person name="Riley R."/>
            <person name="Wiebenga A."/>
            <person name="Aguilar-Osorio G."/>
            <person name="Amillis S."/>
            <person name="Uchima C.A."/>
            <person name="Anderluh G."/>
            <person name="Asadollahi M."/>
            <person name="Askin M."/>
            <person name="Barry K."/>
            <person name="Battaglia E."/>
            <person name="Bayram O."/>
            <person name="Benocci T."/>
            <person name="Braus-Stromeyer S.A."/>
            <person name="Caldana C."/>
            <person name="Canovas D."/>
            <person name="Cerqueira G.C."/>
            <person name="Chen F."/>
            <person name="Chen W."/>
            <person name="Choi C."/>
            <person name="Clum A."/>
            <person name="Dos Santos R.A."/>
            <person name="Damasio A.R."/>
            <person name="Diallinas G."/>
            <person name="Emri T."/>
            <person name="Fekete E."/>
            <person name="Flipphi M."/>
            <person name="Freyberg S."/>
            <person name="Gallo A."/>
            <person name="Gournas C."/>
            <person name="Habgood R."/>
            <person name="Hainaut M."/>
            <person name="Harispe M.L."/>
            <person name="Henrissat B."/>
            <person name="Hilden K.S."/>
            <person name="Hope R."/>
            <person name="Hossain A."/>
            <person name="Karabika E."/>
            <person name="Karaffa L."/>
            <person name="Karanyi Z."/>
            <person name="Krasevec N."/>
            <person name="Kuo A."/>
            <person name="Kusch H."/>
            <person name="LaButti K."/>
            <person name="Lagendijk E.L."/>
            <person name="Lapidus A."/>
            <person name="Levasseur A."/>
            <person name="Lindquist E."/>
            <person name="Lipzen A."/>
            <person name="Logrieco A.F."/>
            <person name="MacCabe A."/>
            <person name="Maekelae M.R."/>
            <person name="Malavazi I."/>
            <person name="Melin P."/>
            <person name="Meyer V."/>
            <person name="Mielnichuk N."/>
            <person name="Miskei M."/>
            <person name="Molnar A.P."/>
            <person name="Mule G."/>
            <person name="Ngan C.Y."/>
            <person name="Orejas M."/>
            <person name="Orosz E."/>
            <person name="Ouedraogo J.P."/>
            <person name="Overkamp K.M."/>
            <person name="Park H.-S."/>
            <person name="Perrone G."/>
            <person name="Piumi F."/>
            <person name="Punt P.J."/>
            <person name="Ram A.F."/>
            <person name="Ramon A."/>
            <person name="Rauscher S."/>
            <person name="Record E."/>
            <person name="Riano-Pachon D.M."/>
            <person name="Robert V."/>
            <person name="Roehrig J."/>
            <person name="Ruller R."/>
            <person name="Salamov A."/>
            <person name="Salih N.S."/>
            <person name="Samson R.A."/>
            <person name="Sandor E."/>
            <person name="Sanguinetti M."/>
            <person name="Schuetze T."/>
            <person name="Sepcic K."/>
            <person name="Shelest E."/>
            <person name="Sherlock G."/>
            <person name="Sophianopoulou V."/>
            <person name="Squina F.M."/>
            <person name="Sun H."/>
            <person name="Susca A."/>
            <person name="Todd R.B."/>
            <person name="Tsang A."/>
            <person name="Unkles S.E."/>
            <person name="van de Wiele N."/>
            <person name="van Rossen-Uffink D."/>
            <person name="Oliveira J.V."/>
            <person name="Vesth T.C."/>
            <person name="Visser J."/>
            <person name="Yu J.-H."/>
            <person name="Zhou M."/>
            <person name="Andersen M.R."/>
            <person name="Archer D.B."/>
            <person name="Baker S.E."/>
            <person name="Benoit I."/>
            <person name="Brakhage A.A."/>
            <person name="Braus G.H."/>
            <person name="Fischer R."/>
            <person name="Frisvad J.C."/>
            <person name="Goldman G.H."/>
            <person name="Houbraken J."/>
            <person name="Oakley B."/>
            <person name="Pocsi I."/>
            <person name="Scazzocchio C."/>
            <person name="Seiboth B."/>
            <person name="vanKuyk P.A."/>
            <person name="Wortman J."/>
            <person name="Dyer P.S."/>
            <person name="Grigoriev I.V."/>
        </authorList>
    </citation>
    <scope>NUCLEOTIDE SEQUENCE [LARGE SCALE GENOMIC DNA]</scope>
    <source>
        <strain evidence="3">DTO 134E9</strain>
    </source>
</reference>
<gene>
    <name evidence="2" type="ORF">ASPWEDRAFT_43864</name>
</gene>
<dbReference type="RefSeq" id="XP_040685538.1">
    <property type="nucleotide sequence ID" value="XM_040836131.1"/>
</dbReference>
<accession>A0A1L9RAB7</accession>
<evidence type="ECO:0000259" key="1">
    <source>
        <dbReference type="Pfam" id="PF00505"/>
    </source>
</evidence>
<dbReference type="CDD" id="cd00084">
    <property type="entry name" value="HMG-box_SF"/>
    <property type="match status" value="1"/>
</dbReference>
<dbReference type="SUPFAM" id="SSF47095">
    <property type="entry name" value="HMG-box"/>
    <property type="match status" value="1"/>
</dbReference>
<dbReference type="AlphaFoldDB" id="A0A1L9RAB7"/>
<protein>
    <recommendedName>
        <fullName evidence="1">HMG box domain-containing protein</fullName>
    </recommendedName>
</protein>
<dbReference type="EMBL" id="KV878215">
    <property type="protein sequence ID" value="OJJ31861.1"/>
    <property type="molecule type" value="Genomic_DNA"/>
</dbReference>
<keyword evidence="3" id="KW-1185">Reference proteome</keyword>
<dbReference type="VEuPathDB" id="FungiDB:ASPWEDRAFT_43864"/>
<dbReference type="GeneID" id="63751979"/>
<dbReference type="InterPro" id="IPR036910">
    <property type="entry name" value="HMG_box_dom_sf"/>
</dbReference>
<dbReference type="Pfam" id="PF00505">
    <property type="entry name" value="HMG_box"/>
    <property type="match status" value="1"/>
</dbReference>
<dbReference type="Proteomes" id="UP000184383">
    <property type="component" value="Unassembled WGS sequence"/>
</dbReference>
<sequence>MSQFRRGSTAREVGRRRASSLPVDGFHLFLQDEWDSTKELCLDSSWNNIYMTIAAMWSTTAEEIKNRYRQKAAQSNQSALGDD</sequence>